<proteinExistence type="predicted"/>
<gene>
    <name evidence="2" type="ORF">L873DRAFT_33827</name>
</gene>
<keyword evidence="3" id="KW-1185">Reference proteome</keyword>
<evidence type="ECO:0000256" key="1">
    <source>
        <dbReference type="SAM" id="MobiDB-lite"/>
    </source>
</evidence>
<protein>
    <recommendedName>
        <fullName evidence="4">HTH psq-type domain-containing protein</fullName>
    </recommendedName>
</protein>
<evidence type="ECO:0000313" key="3">
    <source>
        <dbReference type="Proteomes" id="UP000276215"/>
    </source>
</evidence>
<dbReference type="EMBL" id="ML120351">
    <property type="protein sequence ID" value="RPB06244.1"/>
    <property type="molecule type" value="Genomic_DNA"/>
</dbReference>
<dbReference type="Proteomes" id="UP000276215">
    <property type="component" value="Unassembled WGS sequence"/>
</dbReference>
<feature type="region of interest" description="Disordered" evidence="1">
    <location>
        <begin position="72"/>
        <end position="95"/>
    </location>
</feature>
<accession>A0A3N4K6S9</accession>
<name>A0A3N4K6S9_9PEZI</name>
<organism evidence="2 3">
    <name type="scientific">Choiromyces venosus 120613-1</name>
    <dbReference type="NCBI Taxonomy" id="1336337"/>
    <lineage>
        <taxon>Eukaryota</taxon>
        <taxon>Fungi</taxon>
        <taxon>Dikarya</taxon>
        <taxon>Ascomycota</taxon>
        <taxon>Pezizomycotina</taxon>
        <taxon>Pezizomycetes</taxon>
        <taxon>Pezizales</taxon>
        <taxon>Tuberaceae</taxon>
        <taxon>Choiromyces</taxon>
    </lineage>
</organism>
<evidence type="ECO:0000313" key="2">
    <source>
        <dbReference type="EMBL" id="RPB06244.1"/>
    </source>
</evidence>
<dbReference type="AlphaFoldDB" id="A0A3N4K6S9"/>
<sequence>MPVTHTNGKGISPRVQILKQAAILTLHWHASLSFSQISTKLKVPKSTTGAIGERAKSQAADPEDFNDVLGCLGGSEEGHGPAQKIVEGSAESEAL</sequence>
<reference evidence="2 3" key="1">
    <citation type="journal article" date="2018" name="Nat. Ecol. Evol.">
        <title>Pezizomycetes genomes reveal the molecular basis of ectomycorrhizal truffle lifestyle.</title>
        <authorList>
            <person name="Murat C."/>
            <person name="Payen T."/>
            <person name="Noel B."/>
            <person name="Kuo A."/>
            <person name="Morin E."/>
            <person name="Chen J."/>
            <person name="Kohler A."/>
            <person name="Krizsan K."/>
            <person name="Balestrini R."/>
            <person name="Da Silva C."/>
            <person name="Montanini B."/>
            <person name="Hainaut M."/>
            <person name="Levati E."/>
            <person name="Barry K.W."/>
            <person name="Belfiori B."/>
            <person name="Cichocki N."/>
            <person name="Clum A."/>
            <person name="Dockter R.B."/>
            <person name="Fauchery L."/>
            <person name="Guy J."/>
            <person name="Iotti M."/>
            <person name="Le Tacon F."/>
            <person name="Lindquist E.A."/>
            <person name="Lipzen A."/>
            <person name="Malagnac F."/>
            <person name="Mello A."/>
            <person name="Molinier V."/>
            <person name="Miyauchi S."/>
            <person name="Poulain J."/>
            <person name="Riccioni C."/>
            <person name="Rubini A."/>
            <person name="Sitrit Y."/>
            <person name="Splivallo R."/>
            <person name="Traeger S."/>
            <person name="Wang M."/>
            <person name="Zifcakova L."/>
            <person name="Wipf D."/>
            <person name="Zambonelli A."/>
            <person name="Paolocci F."/>
            <person name="Nowrousian M."/>
            <person name="Ottonello S."/>
            <person name="Baldrian P."/>
            <person name="Spatafora J.W."/>
            <person name="Henrissat B."/>
            <person name="Nagy L.G."/>
            <person name="Aury J.M."/>
            <person name="Wincker P."/>
            <person name="Grigoriev I.V."/>
            <person name="Bonfante P."/>
            <person name="Martin F.M."/>
        </authorList>
    </citation>
    <scope>NUCLEOTIDE SEQUENCE [LARGE SCALE GENOMIC DNA]</scope>
    <source>
        <strain evidence="2 3">120613-1</strain>
    </source>
</reference>
<evidence type="ECO:0008006" key="4">
    <source>
        <dbReference type="Google" id="ProtNLM"/>
    </source>
</evidence>
<dbReference type="OrthoDB" id="5356981at2759"/>